<name>A0A0V0SZ22_9BILA</name>
<comment type="caution">
    <text evidence="1">The sequence shown here is derived from an EMBL/GenBank/DDBJ whole genome shotgun (WGS) entry which is preliminary data.</text>
</comment>
<evidence type="ECO:0000313" key="1">
    <source>
        <dbReference type="EMBL" id="KRX31539.1"/>
    </source>
</evidence>
<sequence length="84" mass="9520">MWRIFTELRQLIDHHMELRPSNFGLAHYALSFHDGSTQNGNVCCNDEISTRLFHVSGSEDQNVTSETTSHSSLILVDCISELLL</sequence>
<organism evidence="1 2">
    <name type="scientific">Trichinella murrelli</name>
    <dbReference type="NCBI Taxonomy" id="144512"/>
    <lineage>
        <taxon>Eukaryota</taxon>
        <taxon>Metazoa</taxon>
        <taxon>Ecdysozoa</taxon>
        <taxon>Nematoda</taxon>
        <taxon>Enoplea</taxon>
        <taxon>Dorylaimia</taxon>
        <taxon>Trichinellida</taxon>
        <taxon>Trichinellidae</taxon>
        <taxon>Trichinella</taxon>
    </lineage>
</organism>
<dbReference type="AlphaFoldDB" id="A0A0V0SZ22"/>
<gene>
    <name evidence="1" type="ORF">T05_42</name>
</gene>
<dbReference type="Proteomes" id="UP000055048">
    <property type="component" value="Unassembled WGS sequence"/>
</dbReference>
<keyword evidence="2" id="KW-1185">Reference proteome</keyword>
<accession>A0A0V0SZ22</accession>
<dbReference type="OrthoDB" id="10425192at2759"/>
<evidence type="ECO:0000313" key="2">
    <source>
        <dbReference type="Proteomes" id="UP000055048"/>
    </source>
</evidence>
<reference evidence="1 2" key="1">
    <citation type="submission" date="2015-01" db="EMBL/GenBank/DDBJ databases">
        <title>Evolution of Trichinella species and genotypes.</title>
        <authorList>
            <person name="Korhonen P.K."/>
            <person name="Edoardo P."/>
            <person name="Giuseppe L.R."/>
            <person name="Gasser R.B."/>
        </authorList>
    </citation>
    <scope>NUCLEOTIDE SEQUENCE [LARGE SCALE GENOMIC DNA]</scope>
    <source>
        <strain evidence="1">ISS417</strain>
    </source>
</reference>
<proteinExistence type="predicted"/>
<dbReference type="EMBL" id="JYDJ01001714">
    <property type="protein sequence ID" value="KRX31539.1"/>
    <property type="molecule type" value="Genomic_DNA"/>
</dbReference>
<protein>
    <submittedName>
        <fullName evidence="1">Uncharacterized protein</fullName>
    </submittedName>
</protein>